<feature type="domain" description="Glutamine amidotransferase" evidence="10">
    <location>
        <begin position="312"/>
        <end position="542"/>
    </location>
</feature>
<feature type="binding site" evidence="9">
    <location>
        <position position="77"/>
    </location>
    <ligand>
        <name>Mg(2+)</name>
        <dbReference type="ChEBI" id="CHEBI:18420"/>
    </ligand>
</feature>
<dbReference type="HAMAP" id="MF_01227">
    <property type="entry name" value="PyrG"/>
    <property type="match status" value="1"/>
</dbReference>
<evidence type="ECO:0000256" key="9">
    <source>
        <dbReference type="HAMAP-Rule" id="MF_01227"/>
    </source>
</evidence>
<accession>A0ABU4T7X9</accession>
<proteinExistence type="inferred from homology"/>
<gene>
    <name evidence="9" type="primary">pyrG</name>
    <name evidence="12" type="ORF">SK803_29005</name>
</gene>
<dbReference type="CDD" id="cd03113">
    <property type="entry name" value="CTPS_N"/>
    <property type="match status" value="1"/>
</dbReference>
<dbReference type="InterPro" id="IPR029062">
    <property type="entry name" value="Class_I_gatase-like"/>
</dbReference>
<feature type="binding site" evidence="9">
    <location>
        <position position="77"/>
    </location>
    <ligand>
        <name>ATP</name>
        <dbReference type="ChEBI" id="CHEBI:30616"/>
    </ligand>
</feature>
<dbReference type="PANTHER" id="PTHR11550:SF0">
    <property type="entry name" value="CTP SYNTHASE-RELATED"/>
    <property type="match status" value="1"/>
</dbReference>
<dbReference type="EC" id="6.3.4.2" evidence="9"/>
<keyword evidence="4 9" id="KW-0547">Nucleotide-binding</keyword>
<dbReference type="EMBL" id="JAXAVW010000026">
    <property type="protein sequence ID" value="MDX8034275.1"/>
    <property type="molecule type" value="Genomic_DNA"/>
</dbReference>
<feature type="active site" evidence="9">
    <location>
        <position position="523"/>
    </location>
</feature>
<keyword evidence="13" id="KW-1185">Reference proteome</keyword>
<comment type="catalytic activity">
    <reaction evidence="9">
        <text>UTP + NH4(+) + ATP = CTP + ADP + phosphate + 2 H(+)</text>
        <dbReference type="Rhea" id="RHEA:16597"/>
        <dbReference type="ChEBI" id="CHEBI:15378"/>
        <dbReference type="ChEBI" id="CHEBI:28938"/>
        <dbReference type="ChEBI" id="CHEBI:30616"/>
        <dbReference type="ChEBI" id="CHEBI:37563"/>
        <dbReference type="ChEBI" id="CHEBI:43474"/>
        <dbReference type="ChEBI" id="CHEBI:46398"/>
        <dbReference type="ChEBI" id="CHEBI:456216"/>
    </reaction>
</comment>
<dbReference type="InterPro" id="IPR017456">
    <property type="entry name" value="CTP_synthase_N"/>
</dbReference>
<feature type="binding site" evidence="9">
    <location>
        <begin position="158"/>
        <end position="160"/>
    </location>
    <ligand>
        <name>CTP</name>
        <dbReference type="ChEBI" id="CHEBI:37563"/>
        <note>allosteric inhibitor</note>
    </ligand>
</feature>
<name>A0ABU4T7X9_9PSEU</name>
<dbReference type="SUPFAM" id="SSF52317">
    <property type="entry name" value="Class I glutamine amidotransferase-like"/>
    <property type="match status" value="1"/>
</dbReference>
<feature type="binding site" evidence="9">
    <location>
        <position position="19"/>
    </location>
    <ligand>
        <name>CTP</name>
        <dbReference type="ChEBI" id="CHEBI:37563"/>
        <note>allosteric inhibitor</note>
    </ligand>
</feature>
<dbReference type="Pfam" id="PF00117">
    <property type="entry name" value="GATase"/>
    <property type="match status" value="1"/>
</dbReference>
<evidence type="ECO:0000256" key="3">
    <source>
        <dbReference type="ARBA" id="ARBA00022598"/>
    </source>
</evidence>
<comment type="function">
    <text evidence="9">Catalyzes the ATP-dependent amination of UTP to CTP with either L-glutamine or ammonia as the source of nitrogen. Regulates intracellular CTP levels through interactions with the four ribonucleotide triphosphates.</text>
</comment>
<comment type="catalytic activity">
    <reaction evidence="8 9">
        <text>UTP + L-glutamine + ATP + H2O = CTP + L-glutamate + ADP + phosphate + 2 H(+)</text>
        <dbReference type="Rhea" id="RHEA:26426"/>
        <dbReference type="ChEBI" id="CHEBI:15377"/>
        <dbReference type="ChEBI" id="CHEBI:15378"/>
        <dbReference type="ChEBI" id="CHEBI:29985"/>
        <dbReference type="ChEBI" id="CHEBI:30616"/>
        <dbReference type="ChEBI" id="CHEBI:37563"/>
        <dbReference type="ChEBI" id="CHEBI:43474"/>
        <dbReference type="ChEBI" id="CHEBI:46398"/>
        <dbReference type="ChEBI" id="CHEBI:58359"/>
        <dbReference type="ChEBI" id="CHEBI:456216"/>
        <dbReference type="EC" id="6.3.4.2"/>
    </reaction>
</comment>
<comment type="catalytic activity">
    <reaction evidence="9">
        <text>L-glutamine + H2O = L-glutamate + NH4(+)</text>
        <dbReference type="Rhea" id="RHEA:15889"/>
        <dbReference type="ChEBI" id="CHEBI:15377"/>
        <dbReference type="ChEBI" id="CHEBI:28938"/>
        <dbReference type="ChEBI" id="CHEBI:29985"/>
        <dbReference type="ChEBI" id="CHEBI:58359"/>
    </reaction>
</comment>
<dbReference type="NCBIfam" id="TIGR00337">
    <property type="entry name" value="PyrG"/>
    <property type="match status" value="1"/>
</dbReference>
<feature type="binding site" evidence="9">
    <location>
        <position position="234"/>
    </location>
    <ligand>
        <name>UTP</name>
        <dbReference type="ChEBI" id="CHEBI:46398"/>
    </ligand>
</feature>
<evidence type="ECO:0000256" key="1">
    <source>
        <dbReference type="ARBA" id="ARBA00005171"/>
    </source>
</evidence>
<comment type="activity regulation">
    <text evidence="9">Allosterically activated by GTP, when glutamine is the substrate; GTP has no effect on the reaction when ammonia is the substrate. The allosteric effector GTP functions by stabilizing the protein conformation that binds the tetrahedral intermediate(s) formed during glutamine hydrolysis. Inhibited by the product CTP, via allosteric rather than competitive inhibition.</text>
</comment>
<comment type="subunit">
    <text evidence="9">Homotetramer.</text>
</comment>
<sequence length="563" mass="60764">MVQQARTTKHVFVTGGVASSLGKGLTASSLGQLLTSRGLRVTMQKLDPYLNVDPGTMNPFQHGEVFVTDDGAETDLDIGHYERFLARDLSGDANVTTGQVYSEVIAKERRGEYLGDTVQVIPHITDEIKRRIRAMAEPDADGVTPDVVITEVGGTVGDIESLPFLEACRQVRHDVGRDNVFFLHVSLVPYLAPSGELKTKPTQHSVAALRNIGIQPDAIVCRADREIPDALKRKIGLMCDVDTDAVVAAVDAPSIYDIPKVLHAEGLDAYVVRRLDLPFRDVDWTVWGDLLDRVHNPSETVKIALVGKYVDLPDAYLSVTEALRAGGFAHHAKVEIKWVPSDECQTPEGAARALSGMDGVLIPGGFGVRGIEGKLGALKYSRTRGVPTLGLCLGLQCMVIEAARNLAGIEDANSSEFEEGGTPVISTMADQQDVVAGQRDMGGTMRLGAYIAKLTPGSVVAQAYGATEVSERHRHRYEVNNAHRGKLTEAGLVFSGLSPDGRLVEFVELPSDVHPFYAGTQAHPELKSRPTKPHPLFAAFVKAAIEYRVADRLPLKTAAGASQ</sequence>
<feature type="binding site" evidence="9">
    <location>
        <position position="151"/>
    </location>
    <ligand>
        <name>Mg(2+)</name>
        <dbReference type="ChEBI" id="CHEBI:18420"/>
    </ligand>
</feature>
<dbReference type="GO" id="GO:0003883">
    <property type="term" value="F:CTP synthase activity"/>
    <property type="evidence" value="ECO:0007669"/>
    <property type="project" value="UniProtKB-EC"/>
</dbReference>
<comment type="caution">
    <text evidence="12">The sequence shown here is derived from an EMBL/GenBank/DDBJ whole genome shotgun (WGS) entry which is preliminary data.</text>
</comment>
<reference evidence="12 13" key="1">
    <citation type="submission" date="2023-11" db="EMBL/GenBank/DDBJ databases">
        <title>Lentzea sokolovensis, sp. nov., Lentzea kristufkii, sp. nov., and Lentzea miocenensis, sp. nov., rare actinobacteria from Sokolov Coal Basin, Miocene lacustrine sediment, Czech Republic.</title>
        <authorList>
            <person name="Lara A."/>
            <person name="Kotroba L."/>
            <person name="Nouioui I."/>
            <person name="Neumann-Schaal M."/>
            <person name="Mast Y."/>
            <person name="Chronakova A."/>
        </authorList>
    </citation>
    <scope>NUCLEOTIDE SEQUENCE [LARGE SCALE GENOMIC DNA]</scope>
    <source>
        <strain evidence="12 13">BCCO 10_0856</strain>
    </source>
</reference>
<dbReference type="NCBIfam" id="NF003792">
    <property type="entry name" value="PRK05380.1"/>
    <property type="match status" value="1"/>
</dbReference>
<dbReference type="InterPro" id="IPR033828">
    <property type="entry name" value="GATase1_CTP_Synthase"/>
</dbReference>
<feature type="binding site" evidence="9">
    <location>
        <position position="252"/>
    </location>
    <ligand>
        <name>ATP</name>
        <dbReference type="ChEBI" id="CHEBI:30616"/>
    </ligand>
</feature>
<comment type="pathway">
    <text evidence="1 9">Pyrimidine metabolism; CTP biosynthesis via de novo pathway; CTP from UDP: step 2/2.</text>
</comment>
<dbReference type="Gene3D" id="3.40.50.880">
    <property type="match status" value="1"/>
</dbReference>
<feature type="binding site" evidence="9">
    <location>
        <position position="365"/>
    </location>
    <ligand>
        <name>L-glutamine</name>
        <dbReference type="ChEBI" id="CHEBI:58359"/>
    </ligand>
</feature>
<evidence type="ECO:0000256" key="2">
    <source>
        <dbReference type="ARBA" id="ARBA00007533"/>
    </source>
</evidence>
<evidence type="ECO:0000256" key="5">
    <source>
        <dbReference type="ARBA" id="ARBA00022840"/>
    </source>
</evidence>
<feature type="binding site" evidence="9">
    <location>
        <begin position="198"/>
        <end position="203"/>
    </location>
    <ligand>
        <name>CTP</name>
        <dbReference type="ChEBI" id="CHEBI:37563"/>
        <note>allosteric inhibitor</note>
    </ligand>
</feature>
<feature type="binding site" evidence="9">
    <location>
        <position position="234"/>
    </location>
    <ligand>
        <name>CTP</name>
        <dbReference type="ChEBI" id="CHEBI:37563"/>
        <note>allosteric inhibitor</note>
    </ligand>
</feature>
<keyword evidence="3 9" id="KW-0436">Ligase</keyword>
<dbReference type="InterPro" id="IPR017926">
    <property type="entry name" value="GATASE"/>
</dbReference>
<feature type="binding site" evidence="9">
    <location>
        <position position="476"/>
    </location>
    <ligand>
        <name>L-glutamine</name>
        <dbReference type="ChEBI" id="CHEBI:58359"/>
    </ligand>
</feature>
<organism evidence="12 13">
    <name type="scientific">Lentzea miocenica</name>
    <dbReference type="NCBI Taxonomy" id="3095431"/>
    <lineage>
        <taxon>Bacteria</taxon>
        <taxon>Bacillati</taxon>
        <taxon>Actinomycetota</taxon>
        <taxon>Actinomycetes</taxon>
        <taxon>Pseudonocardiales</taxon>
        <taxon>Pseudonocardiaceae</taxon>
        <taxon>Lentzea</taxon>
    </lineage>
</organism>
<feature type="binding site" evidence="9">
    <location>
        <position position="19"/>
    </location>
    <ligand>
        <name>UTP</name>
        <dbReference type="ChEBI" id="CHEBI:46398"/>
    </ligand>
</feature>
<keyword evidence="7 9" id="KW-0665">Pyrimidine biosynthesis</keyword>
<evidence type="ECO:0000313" key="13">
    <source>
        <dbReference type="Proteomes" id="UP001285521"/>
    </source>
</evidence>
<comment type="caution">
    <text evidence="9">Lacks conserved residue(s) required for the propagation of feature annotation.</text>
</comment>
<feature type="binding site" evidence="9">
    <location>
        <position position="416"/>
    </location>
    <ligand>
        <name>L-glutamine</name>
        <dbReference type="ChEBI" id="CHEBI:58359"/>
    </ligand>
</feature>
<evidence type="ECO:0000313" key="12">
    <source>
        <dbReference type="EMBL" id="MDX8034275.1"/>
    </source>
</evidence>
<comment type="similarity">
    <text evidence="2 9">Belongs to the CTP synthase family.</text>
</comment>
<dbReference type="InterPro" id="IPR004468">
    <property type="entry name" value="CTP_synthase"/>
</dbReference>
<dbReference type="SUPFAM" id="SSF52540">
    <property type="entry name" value="P-loop containing nucleoside triphosphate hydrolases"/>
    <property type="match status" value="1"/>
</dbReference>
<evidence type="ECO:0000256" key="6">
    <source>
        <dbReference type="ARBA" id="ARBA00022962"/>
    </source>
</evidence>
<dbReference type="CDD" id="cd01746">
    <property type="entry name" value="GATase1_CTP_Synthase"/>
    <property type="match status" value="1"/>
</dbReference>
<keyword evidence="9" id="KW-0479">Metal-binding</keyword>
<dbReference type="Proteomes" id="UP001285521">
    <property type="component" value="Unassembled WGS sequence"/>
</dbReference>
<dbReference type="Gene3D" id="3.40.50.300">
    <property type="entry name" value="P-loop containing nucleotide triphosphate hydrolases"/>
    <property type="match status" value="1"/>
</dbReference>
<feature type="region of interest" description="Amidoligase domain" evidence="9">
    <location>
        <begin position="1"/>
        <end position="277"/>
    </location>
</feature>
<dbReference type="Pfam" id="PF06418">
    <property type="entry name" value="CTP_synth_N"/>
    <property type="match status" value="1"/>
</dbReference>
<evidence type="ECO:0000256" key="4">
    <source>
        <dbReference type="ARBA" id="ARBA00022741"/>
    </source>
</evidence>
<feature type="domain" description="CTP synthase N-terminal" evidence="11">
    <location>
        <begin position="9"/>
        <end position="277"/>
    </location>
</feature>
<keyword evidence="9" id="KW-0460">Magnesium</keyword>
<feature type="active site" description="Nucleophile; for glutamine hydrolysis" evidence="9">
    <location>
        <position position="392"/>
    </location>
</feature>
<feature type="binding site" evidence="9">
    <location>
        <begin position="198"/>
        <end position="203"/>
    </location>
    <ligand>
        <name>UTP</name>
        <dbReference type="ChEBI" id="CHEBI:46398"/>
    </ligand>
</feature>
<evidence type="ECO:0000259" key="11">
    <source>
        <dbReference type="Pfam" id="PF06418"/>
    </source>
</evidence>
<comment type="miscellaneous">
    <text evidence="9">CTPSs have evolved a hybrid strategy for distinguishing between UTP and CTP. The overlapping regions of the product feedback inhibitory and substrate sites recognize a common feature in both compounds, the triphosphate moiety. To differentiate isosteric substrate and product pyrimidine rings, an additional pocket far from the expected kinase/ligase catalytic site, specifically recognizes the cytosine and ribose portions of the product inhibitor.</text>
</comment>
<keyword evidence="5 9" id="KW-0067">ATP-binding</keyword>
<dbReference type="PANTHER" id="PTHR11550">
    <property type="entry name" value="CTP SYNTHASE"/>
    <property type="match status" value="1"/>
</dbReference>
<evidence type="ECO:0000256" key="8">
    <source>
        <dbReference type="ARBA" id="ARBA00047781"/>
    </source>
</evidence>
<dbReference type="PROSITE" id="PS51273">
    <property type="entry name" value="GATASE_TYPE_1"/>
    <property type="match status" value="1"/>
</dbReference>
<keyword evidence="6 9" id="KW-0315">Glutamine amidotransferase</keyword>
<feature type="binding site" evidence="9">
    <location>
        <begin position="20"/>
        <end position="25"/>
    </location>
    <ligand>
        <name>ATP</name>
        <dbReference type="ChEBI" id="CHEBI:30616"/>
    </ligand>
</feature>
<feature type="active site" evidence="9">
    <location>
        <position position="525"/>
    </location>
</feature>
<protein>
    <recommendedName>
        <fullName evidence="9">CTP synthase</fullName>
        <ecNumber evidence="9">6.3.4.2</ecNumber>
    </recommendedName>
    <alternativeName>
        <fullName evidence="9">Cytidine 5'-triphosphate synthase</fullName>
    </alternativeName>
    <alternativeName>
        <fullName evidence="9">Cytidine triphosphate synthetase</fullName>
        <shortName evidence="9">CTP synthetase</shortName>
        <shortName evidence="9">CTPS</shortName>
    </alternativeName>
    <alternativeName>
        <fullName evidence="9">UTP--ammonia ligase</fullName>
    </alternativeName>
</protein>
<evidence type="ECO:0000259" key="10">
    <source>
        <dbReference type="Pfam" id="PF00117"/>
    </source>
</evidence>
<dbReference type="InterPro" id="IPR027417">
    <property type="entry name" value="P-loop_NTPase"/>
</dbReference>
<evidence type="ECO:0000256" key="7">
    <source>
        <dbReference type="ARBA" id="ARBA00022975"/>
    </source>
</evidence>
<feature type="binding site" evidence="9">
    <location>
        <begin position="393"/>
        <end position="396"/>
    </location>
    <ligand>
        <name>L-glutamine</name>
        <dbReference type="ChEBI" id="CHEBI:58359"/>
    </ligand>
</feature>